<feature type="compositionally biased region" description="Basic and acidic residues" evidence="1">
    <location>
        <begin position="99"/>
        <end position="108"/>
    </location>
</feature>
<feature type="region of interest" description="Disordered" evidence="1">
    <location>
        <begin position="525"/>
        <end position="743"/>
    </location>
</feature>
<feature type="compositionally biased region" description="Basic and acidic residues" evidence="1">
    <location>
        <begin position="145"/>
        <end position="168"/>
    </location>
</feature>
<feature type="compositionally biased region" description="Basic residues" evidence="1">
    <location>
        <begin position="614"/>
        <end position="626"/>
    </location>
</feature>
<feature type="region of interest" description="Disordered" evidence="1">
    <location>
        <begin position="145"/>
        <end position="221"/>
    </location>
</feature>
<feature type="region of interest" description="Disordered" evidence="1">
    <location>
        <begin position="453"/>
        <end position="486"/>
    </location>
</feature>
<accession>A0A226EAD2</accession>
<dbReference type="EMBL" id="LNIX01000005">
    <property type="protein sequence ID" value="OXA53596.1"/>
    <property type="molecule type" value="Genomic_DNA"/>
</dbReference>
<feature type="compositionally biased region" description="Basic residues" evidence="1">
    <location>
        <begin position="342"/>
        <end position="358"/>
    </location>
</feature>
<evidence type="ECO:0000256" key="1">
    <source>
        <dbReference type="SAM" id="MobiDB-lite"/>
    </source>
</evidence>
<comment type="caution">
    <text evidence="2">The sequence shown here is derived from an EMBL/GenBank/DDBJ whole genome shotgun (WGS) entry which is preliminary data.</text>
</comment>
<dbReference type="Proteomes" id="UP000198287">
    <property type="component" value="Unassembled WGS sequence"/>
</dbReference>
<sequence>MEIELIKREIDHNKLVSSTDLKIRKKEKGRLLLQDILVATFTKIDLEEERPLTSDEEAEYNKAIDKFNTWKKSDEEEDLEEDGHEKIIRKQNPIPISNSRKESEDCTRQPDALVLIAQTLQAIQISMSKPAASPEPVKLLARKSTERDLPSFGGRPEEPVKLLARESTGRNSSSFSGRPPEELSREESQPVRKDKSSQGNSSMTEMTRKSRPEDINHDRTLTKINVLPVTQEGERLKEQLSHPLNIPLHSGAVKNVKPKMAIGSSHDHLVNPSKMIEGRREEPAAVETRLGCTAVIPELSGVGRKNIRIISKTSQERKPLLDHDQVHQVSESNQERTARNQAKPHKDKTRYQKVKIKRKSKFKRSKEAVLRRVSIQLEVRHSQRFLWRRMERDQEHEMGNGTVDIAVSSRSSARHAKSNDTEYRQAEYPAAVKVKKKNLCEYDSGPIKEKALQEVNEESWRRERPGQTQEPGKEPGKEKVQEPDKGHSLKLMELTSDASRSSNSLKLVRTRTRIIRIISKMRISSPMIRGRPRGRLRRTQEQDKESEVKQPEVREPAVNLKESVSKQQATRTSNSCPQGSVKVAKPRKEELHRSSEVQLESLAVEIRLPDGGKRPRKSGRRSKKKIPTSPGNREGRTSKKKILKKGRTSKKKILKKGRTGKKKILKKGGTSKKKTLKYPGRTSKKILKNGGTGKKIRKYPGMTGNNKTLKYPRNQKEVRAMDANTNWRAPTPSQQDRRLGPEE</sequence>
<dbReference type="AlphaFoldDB" id="A0A226EAD2"/>
<feature type="compositionally biased region" description="Basic residues" evidence="1">
    <location>
        <begin position="638"/>
        <end position="687"/>
    </location>
</feature>
<feature type="compositionally biased region" description="Basic and acidic residues" evidence="1">
    <location>
        <begin position="179"/>
        <end position="196"/>
    </location>
</feature>
<keyword evidence="3" id="KW-1185">Reference proteome</keyword>
<reference evidence="2 3" key="1">
    <citation type="submission" date="2015-12" db="EMBL/GenBank/DDBJ databases">
        <title>The genome of Folsomia candida.</title>
        <authorList>
            <person name="Faddeeva A."/>
            <person name="Derks M.F."/>
            <person name="Anvar Y."/>
            <person name="Smit S."/>
            <person name="Van Straalen N."/>
            <person name="Roelofs D."/>
        </authorList>
    </citation>
    <scope>NUCLEOTIDE SEQUENCE [LARGE SCALE GENOMIC DNA]</scope>
    <source>
        <strain evidence="2 3">VU population</strain>
        <tissue evidence="2">Whole body</tissue>
    </source>
</reference>
<feature type="region of interest" description="Disordered" evidence="1">
    <location>
        <begin position="74"/>
        <end position="108"/>
    </location>
</feature>
<protein>
    <submittedName>
        <fullName evidence="2">Uncharacterized protein</fullName>
    </submittedName>
</protein>
<feature type="compositionally biased region" description="Polar residues" evidence="1">
    <location>
        <begin position="723"/>
        <end position="734"/>
    </location>
</feature>
<evidence type="ECO:0000313" key="2">
    <source>
        <dbReference type="EMBL" id="OXA53596.1"/>
    </source>
</evidence>
<name>A0A226EAD2_FOLCA</name>
<feature type="compositionally biased region" description="Basic and acidic residues" evidence="1">
    <location>
        <begin position="538"/>
        <end position="555"/>
    </location>
</feature>
<organism evidence="2 3">
    <name type="scientific">Folsomia candida</name>
    <name type="common">Springtail</name>
    <dbReference type="NCBI Taxonomy" id="158441"/>
    <lineage>
        <taxon>Eukaryota</taxon>
        <taxon>Metazoa</taxon>
        <taxon>Ecdysozoa</taxon>
        <taxon>Arthropoda</taxon>
        <taxon>Hexapoda</taxon>
        <taxon>Collembola</taxon>
        <taxon>Entomobryomorpha</taxon>
        <taxon>Isotomoidea</taxon>
        <taxon>Isotomidae</taxon>
        <taxon>Proisotominae</taxon>
        <taxon>Folsomia</taxon>
    </lineage>
</organism>
<evidence type="ECO:0000313" key="3">
    <source>
        <dbReference type="Proteomes" id="UP000198287"/>
    </source>
</evidence>
<proteinExistence type="predicted"/>
<gene>
    <name evidence="2" type="ORF">Fcan01_11595</name>
</gene>
<feature type="compositionally biased region" description="Basic and acidic residues" evidence="1">
    <location>
        <begin position="206"/>
        <end position="221"/>
    </location>
</feature>
<feature type="compositionally biased region" description="Polar residues" evidence="1">
    <location>
        <begin position="565"/>
        <end position="578"/>
    </location>
</feature>
<feature type="region of interest" description="Disordered" evidence="1">
    <location>
        <begin position="328"/>
        <end position="358"/>
    </location>
</feature>
<feature type="compositionally biased region" description="Basic and acidic residues" evidence="1">
    <location>
        <begin position="586"/>
        <end position="595"/>
    </location>
</feature>
<dbReference type="OrthoDB" id="8061743at2759"/>